<feature type="domain" description="Metalloprotease TldD/E C-terminal" evidence="3">
    <location>
        <begin position="239"/>
        <end position="445"/>
    </location>
</feature>
<dbReference type="InterPro" id="IPR045569">
    <property type="entry name" value="Metalloprtase-TldD/E_C"/>
</dbReference>
<dbReference type="Pfam" id="PF19290">
    <property type="entry name" value="PmbA_TldD_2nd"/>
    <property type="match status" value="1"/>
</dbReference>
<keyword evidence="5" id="KW-0378">Hydrolase</keyword>
<comment type="caution">
    <text evidence="5">The sequence shown here is derived from an EMBL/GenBank/DDBJ whole genome shotgun (WGS) entry which is preliminary data.</text>
</comment>
<dbReference type="Gene3D" id="3.30.2290.10">
    <property type="entry name" value="PmbA/TldD superfamily"/>
    <property type="match status" value="1"/>
</dbReference>
<dbReference type="EC" id="3.4.24.-" evidence="5"/>
<gene>
    <name evidence="5" type="primary">pmbA</name>
    <name evidence="5" type="ORF">L2764_10215</name>
</gene>
<organism evidence="5 6">
    <name type="scientific">Shewanella surugensis</name>
    <dbReference type="NCBI Taxonomy" id="212020"/>
    <lineage>
        <taxon>Bacteria</taxon>
        <taxon>Pseudomonadati</taxon>
        <taxon>Pseudomonadota</taxon>
        <taxon>Gammaproteobacteria</taxon>
        <taxon>Alteromonadales</taxon>
        <taxon>Shewanellaceae</taxon>
        <taxon>Shewanella</taxon>
    </lineage>
</organism>
<dbReference type="InterPro" id="IPR045570">
    <property type="entry name" value="Metalloprtase-TldD/E_cen_dom"/>
</dbReference>
<reference evidence="5 6" key="1">
    <citation type="submission" date="2022-01" db="EMBL/GenBank/DDBJ databases">
        <title>Whole genome-based taxonomy of the Shewanellaceae.</title>
        <authorList>
            <person name="Martin-Rodriguez A.J."/>
        </authorList>
    </citation>
    <scope>NUCLEOTIDE SEQUENCE [LARGE SCALE GENOMIC DNA]</scope>
    <source>
        <strain evidence="5 6">DSM 17177</strain>
    </source>
</reference>
<feature type="domain" description="Metalloprotease TldD/E N-terminal" evidence="2">
    <location>
        <begin position="32"/>
        <end position="93"/>
    </location>
</feature>
<dbReference type="InterPro" id="IPR002510">
    <property type="entry name" value="Metalloprtase-TldD/E_N"/>
</dbReference>
<evidence type="ECO:0000313" key="6">
    <source>
        <dbReference type="Proteomes" id="UP001203423"/>
    </source>
</evidence>
<dbReference type="GO" id="GO:0008237">
    <property type="term" value="F:metallopeptidase activity"/>
    <property type="evidence" value="ECO:0007669"/>
    <property type="project" value="UniProtKB-KW"/>
</dbReference>
<sequence>MSSSSIDIELAPLKNAVSMALEYAASLGSSAAEVAISKQQGLSVSTRLKEVETVEFNKDGALGITLYRGGCKGSSSTSDLSPEAIKEAVKAADGIARFTSEDTFSGLADKERMAAEFRDLELYYPEEVTPEALAKLAIRAETAALEADKQIKTSDGANVNAHTGFKVYGNSHGFLQGEASSRYSLSCVVIAEAEDKMQRDYDYTVARQFDALVSPEIIGQKAAEKTVDRLYARKMATIKLPILFSPEIATGLMGHLVGAISGGSLYRNSSFLQDALDTDIFPEWFSIAEQPHLLGGLSSANFDSEGVATVDRKIIDNGRLASYLLTSYSARKLGMTNTGHAGGIYNWTLSDTGQTFSQLIKEMNTGLLITEVMGQGVNGVTGDYSRGAAGFYVENGVILYPVEEITIAGNLKDMYKNMVAVAKDRDLRSSIRTGGILLSDMTVAGN</sequence>
<dbReference type="EMBL" id="JAKIKS010000032">
    <property type="protein sequence ID" value="MCL1124836.1"/>
    <property type="molecule type" value="Genomic_DNA"/>
</dbReference>
<evidence type="ECO:0000259" key="3">
    <source>
        <dbReference type="Pfam" id="PF19289"/>
    </source>
</evidence>
<name>A0ABT0LCC7_9GAMM</name>
<keyword evidence="6" id="KW-1185">Reference proteome</keyword>
<protein>
    <submittedName>
        <fullName evidence="5">Metalloprotease PmbA</fullName>
        <ecNumber evidence="5">3.4.24.-</ecNumber>
    </submittedName>
</protein>
<keyword evidence="5" id="KW-0645">Protease</keyword>
<evidence type="ECO:0000313" key="5">
    <source>
        <dbReference type="EMBL" id="MCL1124836.1"/>
    </source>
</evidence>
<dbReference type="PANTHER" id="PTHR43421:SF1">
    <property type="entry name" value="METALLOPROTEASE PMBA"/>
    <property type="match status" value="1"/>
</dbReference>
<dbReference type="NCBIfam" id="NF008268">
    <property type="entry name" value="PRK11040.1"/>
    <property type="match status" value="1"/>
</dbReference>
<evidence type="ECO:0000259" key="2">
    <source>
        <dbReference type="Pfam" id="PF01523"/>
    </source>
</evidence>
<comment type="similarity">
    <text evidence="1">Belongs to the peptidase U62 family.</text>
</comment>
<accession>A0ABT0LCC7</accession>
<feature type="domain" description="Metalloprotease TldD/E central" evidence="4">
    <location>
        <begin position="124"/>
        <end position="230"/>
    </location>
</feature>
<dbReference type="Pfam" id="PF01523">
    <property type="entry name" value="PmbA_TldD_1st"/>
    <property type="match status" value="1"/>
</dbReference>
<evidence type="ECO:0000259" key="4">
    <source>
        <dbReference type="Pfam" id="PF19290"/>
    </source>
</evidence>
<dbReference type="InterPro" id="IPR036059">
    <property type="entry name" value="TldD/PmbA_sf"/>
</dbReference>
<dbReference type="InterPro" id="IPR035068">
    <property type="entry name" value="TldD/PmbA_N"/>
</dbReference>
<dbReference type="RefSeq" id="WP_248940114.1">
    <property type="nucleotide sequence ID" value="NZ_JAKIKS010000032.1"/>
</dbReference>
<proteinExistence type="inferred from homology"/>
<dbReference type="Pfam" id="PF19289">
    <property type="entry name" value="PmbA_TldD_3rd"/>
    <property type="match status" value="1"/>
</dbReference>
<evidence type="ECO:0000256" key="1">
    <source>
        <dbReference type="ARBA" id="ARBA00005836"/>
    </source>
</evidence>
<dbReference type="SUPFAM" id="SSF111283">
    <property type="entry name" value="Putative modulator of DNA gyrase, PmbA/TldD"/>
    <property type="match status" value="1"/>
</dbReference>
<keyword evidence="5" id="KW-0482">Metalloprotease</keyword>
<dbReference type="InterPro" id="IPR047657">
    <property type="entry name" value="PmbA"/>
</dbReference>
<dbReference type="PANTHER" id="PTHR43421">
    <property type="entry name" value="METALLOPROTEASE PMBA"/>
    <property type="match status" value="1"/>
</dbReference>
<dbReference type="Proteomes" id="UP001203423">
    <property type="component" value="Unassembled WGS sequence"/>
</dbReference>